<dbReference type="InterPro" id="IPR038626">
    <property type="entry name" value="Rof-like_sf"/>
</dbReference>
<protein>
    <recommendedName>
        <fullName evidence="3">Transcriptional antiterminator, Rof</fullName>
    </recommendedName>
</protein>
<dbReference type="Gene3D" id="2.30.30.400">
    <property type="entry name" value="Rof-like"/>
    <property type="match status" value="1"/>
</dbReference>
<sequence length="85" mass="9893">MEKNRSYIPVGCDFVDLIEIHATRKDQVQLKYRNGQGTDCLINTRLVTWETRNKVEYLITSDPLEIRLDDVISINGHVDEKRCSI</sequence>
<dbReference type="EMBL" id="BSOH01000005">
    <property type="protein sequence ID" value="GLR16297.1"/>
    <property type="molecule type" value="Genomic_DNA"/>
</dbReference>
<dbReference type="AlphaFoldDB" id="A0AA37SNE4"/>
<accession>A0AA37SNE4</accession>
<evidence type="ECO:0000313" key="1">
    <source>
        <dbReference type="EMBL" id="GLR16297.1"/>
    </source>
</evidence>
<evidence type="ECO:0000313" key="2">
    <source>
        <dbReference type="Proteomes" id="UP001156666"/>
    </source>
</evidence>
<dbReference type="RefSeq" id="WP_235293098.1">
    <property type="nucleotide sequence ID" value="NZ_BSOH01000005.1"/>
</dbReference>
<dbReference type="SUPFAM" id="SSF101744">
    <property type="entry name" value="Rof/RNase P subunit-like"/>
    <property type="match status" value="1"/>
</dbReference>
<evidence type="ECO:0008006" key="3">
    <source>
        <dbReference type="Google" id="ProtNLM"/>
    </source>
</evidence>
<keyword evidence="2" id="KW-1185">Reference proteome</keyword>
<reference evidence="1" key="2">
    <citation type="submission" date="2023-01" db="EMBL/GenBank/DDBJ databases">
        <title>Draft genome sequence of Portibacter lacus strain NBRC 108769.</title>
        <authorList>
            <person name="Sun Q."/>
            <person name="Mori K."/>
        </authorList>
    </citation>
    <scope>NUCLEOTIDE SEQUENCE</scope>
    <source>
        <strain evidence="1">NBRC 108769</strain>
    </source>
</reference>
<dbReference type="Proteomes" id="UP001156666">
    <property type="component" value="Unassembled WGS sequence"/>
</dbReference>
<name>A0AA37SNE4_9BACT</name>
<reference evidence="1" key="1">
    <citation type="journal article" date="2014" name="Int. J. Syst. Evol. Microbiol.">
        <title>Complete genome sequence of Corynebacterium casei LMG S-19264T (=DSM 44701T), isolated from a smear-ripened cheese.</title>
        <authorList>
            <consortium name="US DOE Joint Genome Institute (JGI-PGF)"/>
            <person name="Walter F."/>
            <person name="Albersmeier A."/>
            <person name="Kalinowski J."/>
            <person name="Ruckert C."/>
        </authorList>
    </citation>
    <scope>NUCLEOTIDE SEQUENCE</scope>
    <source>
        <strain evidence="1">NBRC 108769</strain>
    </source>
</reference>
<comment type="caution">
    <text evidence="1">The sequence shown here is derived from an EMBL/GenBank/DDBJ whole genome shotgun (WGS) entry which is preliminary data.</text>
</comment>
<gene>
    <name evidence="1" type="ORF">GCM10007940_09120</name>
</gene>
<proteinExistence type="predicted"/>
<organism evidence="1 2">
    <name type="scientific">Portibacter lacus</name>
    <dbReference type="NCBI Taxonomy" id="1099794"/>
    <lineage>
        <taxon>Bacteria</taxon>
        <taxon>Pseudomonadati</taxon>
        <taxon>Bacteroidota</taxon>
        <taxon>Saprospiria</taxon>
        <taxon>Saprospirales</taxon>
        <taxon>Haliscomenobacteraceae</taxon>
        <taxon>Portibacter</taxon>
    </lineage>
</organism>
<dbReference type="InterPro" id="IPR023534">
    <property type="entry name" value="Rof/RNase_P-like"/>
</dbReference>